<keyword evidence="2" id="KW-1185">Reference proteome</keyword>
<comment type="caution">
    <text evidence="1">The sequence shown here is derived from an EMBL/GenBank/DDBJ whole genome shotgun (WGS) entry which is preliminary data.</text>
</comment>
<evidence type="ECO:0000313" key="1">
    <source>
        <dbReference type="EMBL" id="KAJ2981169.1"/>
    </source>
</evidence>
<gene>
    <name evidence="1" type="ORF">NQ176_g2192</name>
</gene>
<name>A0ACC1NQI4_9HYPO</name>
<protein>
    <submittedName>
        <fullName evidence="1">Uncharacterized protein</fullName>
    </submittedName>
</protein>
<evidence type="ECO:0000313" key="2">
    <source>
        <dbReference type="Proteomes" id="UP001143910"/>
    </source>
</evidence>
<dbReference type="EMBL" id="JANJQO010000147">
    <property type="protein sequence ID" value="KAJ2981169.1"/>
    <property type="molecule type" value="Genomic_DNA"/>
</dbReference>
<organism evidence="1 2">
    <name type="scientific">Zarea fungicola</name>
    <dbReference type="NCBI Taxonomy" id="93591"/>
    <lineage>
        <taxon>Eukaryota</taxon>
        <taxon>Fungi</taxon>
        <taxon>Dikarya</taxon>
        <taxon>Ascomycota</taxon>
        <taxon>Pezizomycotina</taxon>
        <taxon>Sordariomycetes</taxon>
        <taxon>Hypocreomycetidae</taxon>
        <taxon>Hypocreales</taxon>
        <taxon>Cordycipitaceae</taxon>
        <taxon>Zarea</taxon>
    </lineage>
</organism>
<sequence length="1126" mass="125474">MGRTGVAEVQPGSKNNAALRNIVHKDAAAVLVIAATVRITAGCQSTCDRKSQCNPGWEGDQFSEWSTCPLNVCCSKHGFCGFTDEFCGDNEVKRPSCSKDKTVTRVIGYFEGWASSKRSCYAMLPEQIPYGQYTHIIFSFATINPSTFKVTAGDSQTEYIMSRIRAIKLLQPDIKIWVAFGGWAFNDPGPTQTTFSDLAASDDNINTFLDSLSQMMNKYGFDGVDIDWEYPVAKDRNGRGDDYKNIVTLMKKIRERMDDSKRGVSMAIPASYWYLQHFDIKELEKHVNWFNLMSYDMHGSWDIDNKWTGPWANSHTNMTEIQLALDLLWRNDISPSKVTMGMAFYSRSFTLTDPGCNKVGCRVSSGGNAGRCSDTTGVLLHPEVQEKIAEKKASPVLDREAAVKTVAWDNQWTSFDDVVTWRLKGNAARGQCIEGFMVWAMSQDDKKGTNIRALNQALGRKTPDFPNFDPNGDEVPLPALAPKLCRWTSCFEGCPSGFKEVQRDGHKEIMMDTSICTKSLDSIGFSRLCCPAANELPVCTWRGHKNSGNCSPGCKAGEVEVGSLKTGCKKNWQSACCTSTEVTKAYGECQWTDCMDNPKQACAINFITESPEGWGGHKSCKGGKSRALCCKDPAPAEFTNNCKWIPKNGLLNGGGLDNICEGSCPQDSIKLALSSGFHTVPGRTTGCYGDSAFCCEDVKPVKPREPSDMDTFGSEGAREFKLLVAKYMQNPTCPATVLQPDVHDAYGGSAQKRDLVRETEEYEILRGRATDFSVTEVGFDRMRSIWNNDFAAYYDQQLEIGQIQNFLQMYPSRDTRALLEYILVNPTRAGQGLRNARGSATEFCRHSVINHRSAKRDEESKVGKRVVWPMDSGENRYPNMEEVLEGILDGHLSLHYARWQYAWGTSSGFPPGPFLELSYWIGPEPGVSTLGNPDYDRYRDMGPRARGYGPDLWVVFHLHVDPSDGNWLTSHERRTYMGVPGFRIFHGQEATPFNLEQGAWRVNGNEGDQPYTERQGWDCPENDGGYWYVGFPDNSVEGFYLAMQRWGELLWNQGYVSAAGLRLIVEPPSGSSETEIDAHNPGHVVRPPAGYTTAAGNNNPYRLNFLINDGIYTFITAPHPPPPQKK</sequence>
<reference evidence="1" key="1">
    <citation type="submission" date="2022-08" db="EMBL/GenBank/DDBJ databases">
        <title>Genome Sequence of Lecanicillium fungicola.</title>
        <authorList>
            <person name="Buettner E."/>
        </authorList>
    </citation>
    <scope>NUCLEOTIDE SEQUENCE</scope>
    <source>
        <strain evidence="1">Babe33</strain>
    </source>
</reference>
<dbReference type="Proteomes" id="UP001143910">
    <property type="component" value="Unassembled WGS sequence"/>
</dbReference>
<accession>A0ACC1NQI4</accession>
<proteinExistence type="predicted"/>